<protein>
    <submittedName>
        <fullName evidence="6">DoxX family protein</fullName>
    </submittedName>
</protein>
<accession>A0ABW2MNA4</accession>
<dbReference type="InterPro" id="IPR032808">
    <property type="entry name" value="DoxX"/>
</dbReference>
<dbReference type="RefSeq" id="WP_380215758.1">
    <property type="nucleotide sequence ID" value="NZ_JBHTBN010000001.1"/>
</dbReference>
<sequence>MRTQKSIYWIATAALCLLFLYSAGMYFINTEMVKGFFKSFNYPSYLVIPLAIAKVVAVGMIVWRKSKWLTEWAYAGLFFDLILAFLAHYKAADGGTILPLVGMIVLLLSYLFGKDVRYN</sequence>
<feature type="transmembrane region" description="Helical" evidence="5">
    <location>
        <begin position="72"/>
        <end position="89"/>
    </location>
</feature>
<gene>
    <name evidence="6" type="ORF">ACFQO1_00870</name>
</gene>
<dbReference type="Pfam" id="PF13564">
    <property type="entry name" value="DoxX_2"/>
    <property type="match status" value="1"/>
</dbReference>
<feature type="transmembrane region" description="Helical" evidence="5">
    <location>
        <begin position="7"/>
        <end position="28"/>
    </location>
</feature>
<reference evidence="7" key="1">
    <citation type="journal article" date="2019" name="Int. J. Syst. Evol. Microbiol.">
        <title>The Global Catalogue of Microorganisms (GCM) 10K type strain sequencing project: providing services to taxonomists for standard genome sequencing and annotation.</title>
        <authorList>
            <consortium name="The Broad Institute Genomics Platform"/>
            <consortium name="The Broad Institute Genome Sequencing Center for Infectious Disease"/>
            <person name="Wu L."/>
            <person name="Ma J."/>
        </authorList>
    </citation>
    <scope>NUCLEOTIDE SEQUENCE [LARGE SCALE GENOMIC DNA]</scope>
    <source>
        <strain evidence="7">CGMCC 1.16306</strain>
    </source>
</reference>
<dbReference type="EMBL" id="JBHTBN010000001">
    <property type="protein sequence ID" value="MFC7356223.1"/>
    <property type="molecule type" value="Genomic_DNA"/>
</dbReference>
<dbReference type="Proteomes" id="UP001596415">
    <property type="component" value="Unassembled WGS sequence"/>
</dbReference>
<evidence type="ECO:0000313" key="6">
    <source>
        <dbReference type="EMBL" id="MFC7356223.1"/>
    </source>
</evidence>
<evidence type="ECO:0000313" key="7">
    <source>
        <dbReference type="Proteomes" id="UP001596415"/>
    </source>
</evidence>
<evidence type="ECO:0000256" key="2">
    <source>
        <dbReference type="ARBA" id="ARBA00022692"/>
    </source>
</evidence>
<name>A0ABW2MNA4_9FLAO</name>
<evidence type="ECO:0000256" key="4">
    <source>
        <dbReference type="ARBA" id="ARBA00023136"/>
    </source>
</evidence>
<evidence type="ECO:0000256" key="1">
    <source>
        <dbReference type="ARBA" id="ARBA00004141"/>
    </source>
</evidence>
<evidence type="ECO:0000256" key="3">
    <source>
        <dbReference type="ARBA" id="ARBA00022989"/>
    </source>
</evidence>
<comment type="subcellular location">
    <subcellularLocation>
        <location evidence="1">Membrane</location>
        <topology evidence="1">Multi-pass membrane protein</topology>
    </subcellularLocation>
</comment>
<keyword evidence="4 5" id="KW-0472">Membrane</keyword>
<feature type="transmembrane region" description="Helical" evidence="5">
    <location>
        <begin position="95"/>
        <end position="113"/>
    </location>
</feature>
<keyword evidence="7" id="KW-1185">Reference proteome</keyword>
<keyword evidence="2 5" id="KW-0812">Transmembrane</keyword>
<evidence type="ECO:0000256" key="5">
    <source>
        <dbReference type="SAM" id="Phobius"/>
    </source>
</evidence>
<keyword evidence="3 5" id="KW-1133">Transmembrane helix</keyword>
<organism evidence="6 7">
    <name type="scientific">Jejudonia soesokkakensis</name>
    <dbReference type="NCBI Taxonomy" id="1323432"/>
    <lineage>
        <taxon>Bacteria</taxon>
        <taxon>Pseudomonadati</taxon>
        <taxon>Bacteroidota</taxon>
        <taxon>Flavobacteriia</taxon>
        <taxon>Flavobacteriales</taxon>
        <taxon>Flavobacteriaceae</taxon>
        <taxon>Jejudonia</taxon>
    </lineage>
</organism>
<proteinExistence type="predicted"/>
<feature type="transmembrane region" description="Helical" evidence="5">
    <location>
        <begin position="40"/>
        <end position="63"/>
    </location>
</feature>
<comment type="caution">
    <text evidence="6">The sequence shown here is derived from an EMBL/GenBank/DDBJ whole genome shotgun (WGS) entry which is preliminary data.</text>
</comment>